<dbReference type="CDD" id="cd08544">
    <property type="entry name" value="Reeler"/>
    <property type="match status" value="1"/>
</dbReference>
<dbReference type="AlphaFoldDB" id="A0A672JCX3"/>
<dbReference type="Proteomes" id="UP000472267">
    <property type="component" value="Chromosome 3"/>
</dbReference>
<feature type="transmembrane region" description="Helical" evidence="2">
    <location>
        <begin position="394"/>
        <end position="416"/>
    </location>
</feature>
<evidence type="ECO:0000259" key="4">
    <source>
        <dbReference type="PROSITE" id="PS51019"/>
    </source>
</evidence>
<dbReference type="Gene3D" id="2.60.40.4060">
    <property type="entry name" value="Reeler domain"/>
    <property type="match status" value="1"/>
</dbReference>
<proteinExistence type="predicted"/>
<sequence length="476" mass="51823">MIFLLHWFYVGVALLSLAPPPTASFSRGASPASCRGMTPNHIRAHPQDSRQGYVTVHTSASSYLPGQLVTVTVRSSRDFMGFLLQARSVGDPVLLGGSWALTPPGAHTLHCLSEDDTVTHSDKQLKRNLSFVWRAPDTPIGDVRFYITVVQSYFVYWAGIKSAVFSHQVSPDTSTTQTEVKVTVTQRDQFQSEKLPETSRTFPQPWTKPLSSETPEGEGEDDLMLQTSSETASLAAASSSSSSTNVNSSPSSKSTSSSVDPTVSSMVSRHPTILKQSSSSTTNQPDTATALFKLTTLSLIDVPVQQPSVQNSQPSSASTIQPSVQNSQPSLASSPTTSRPAVHLNPKPHPNLKLNPGHEAKPNRPNSKTKPPAETPEKEGKYPEIVPRHSDWELGMLLGCSAGLGMALVVAVRYVYRKACGKQTQVTLNDREREYPRGDRGLIHVQECGDLVRVRKFRENSFVLLAEYDILATPTD</sequence>
<reference evidence="5" key="2">
    <citation type="submission" date="2025-08" db="UniProtKB">
        <authorList>
            <consortium name="Ensembl"/>
        </authorList>
    </citation>
    <scope>IDENTIFICATION</scope>
</reference>
<reference evidence="5" key="3">
    <citation type="submission" date="2025-09" db="UniProtKB">
        <authorList>
            <consortium name="Ensembl"/>
        </authorList>
    </citation>
    <scope>IDENTIFICATION</scope>
</reference>
<reference evidence="5" key="1">
    <citation type="submission" date="2019-06" db="EMBL/GenBank/DDBJ databases">
        <authorList>
            <consortium name="Wellcome Sanger Institute Data Sharing"/>
        </authorList>
    </citation>
    <scope>NUCLEOTIDE SEQUENCE [LARGE SCALE GENOMIC DNA]</scope>
</reference>
<feature type="compositionally biased region" description="Polar residues" evidence="1">
    <location>
        <begin position="317"/>
        <end position="339"/>
    </location>
</feature>
<dbReference type="InParanoid" id="A0A672JCX3"/>
<evidence type="ECO:0000256" key="2">
    <source>
        <dbReference type="SAM" id="Phobius"/>
    </source>
</evidence>
<dbReference type="InterPro" id="IPR051237">
    <property type="entry name" value="Ferric-chelate_Red/DefProt"/>
</dbReference>
<evidence type="ECO:0000256" key="1">
    <source>
        <dbReference type="SAM" id="MobiDB-lite"/>
    </source>
</evidence>
<feature type="compositionally biased region" description="Polar residues" evidence="1">
    <location>
        <begin position="198"/>
        <end position="214"/>
    </location>
</feature>
<name>A0A672JCX3_SALFA</name>
<feature type="compositionally biased region" description="Low complexity" evidence="1">
    <location>
        <begin position="306"/>
        <end position="316"/>
    </location>
</feature>
<keyword evidence="2" id="KW-1133">Transmembrane helix</keyword>
<dbReference type="PANTHER" id="PTHR45828:SF51">
    <property type="entry name" value="REELIN DOMAIN-CONTAINING PROTEIN 1"/>
    <property type="match status" value="1"/>
</dbReference>
<feature type="compositionally biased region" description="Low complexity" evidence="1">
    <location>
        <begin position="228"/>
        <end position="267"/>
    </location>
</feature>
<gene>
    <name evidence="5" type="primary">si:ch73-14h1.2</name>
</gene>
<feature type="signal peptide" evidence="3">
    <location>
        <begin position="1"/>
        <end position="23"/>
    </location>
</feature>
<feature type="region of interest" description="Disordered" evidence="1">
    <location>
        <begin position="187"/>
        <end position="267"/>
    </location>
</feature>
<feature type="chain" id="PRO_5025343751" evidence="3">
    <location>
        <begin position="24"/>
        <end position="476"/>
    </location>
</feature>
<organism evidence="5 6">
    <name type="scientific">Salarias fasciatus</name>
    <name type="common">Jewelled blenny</name>
    <name type="synonym">Blennius fasciatus</name>
    <dbReference type="NCBI Taxonomy" id="181472"/>
    <lineage>
        <taxon>Eukaryota</taxon>
        <taxon>Metazoa</taxon>
        <taxon>Chordata</taxon>
        <taxon>Craniata</taxon>
        <taxon>Vertebrata</taxon>
        <taxon>Euteleostomi</taxon>
        <taxon>Actinopterygii</taxon>
        <taxon>Neopterygii</taxon>
        <taxon>Teleostei</taxon>
        <taxon>Neoteleostei</taxon>
        <taxon>Acanthomorphata</taxon>
        <taxon>Ovalentaria</taxon>
        <taxon>Blenniimorphae</taxon>
        <taxon>Blenniiformes</taxon>
        <taxon>Blennioidei</taxon>
        <taxon>Blenniidae</taxon>
        <taxon>Salariinae</taxon>
        <taxon>Salarias</taxon>
    </lineage>
</organism>
<keyword evidence="3" id="KW-0732">Signal</keyword>
<protein>
    <submittedName>
        <fullName evidence="5">Reeler domain containing 1</fullName>
    </submittedName>
</protein>
<evidence type="ECO:0000313" key="5">
    <source>
        <dbReference type="Ensembl" id="ENSSFAP00005051104.1"/>
    </source>
</evidence>
<dbReference type="PROSITE" id="PS51019">
    <property type="entry name" value="REELIN"/>
    <property type="match status" value="1"/>
</dbReference>
<dbReference type="GO" id="GO:0016020">
    <property type="term" value="C:membrane"/>
    <property type="evidence" value="ECO:0007669"/>
    <property type="project" value="TreeGrafter"/>
</dbReference>
<keyword evidence="2" id="KW-0472">Membrane</keyword>
<dbReference type="Ensembl" id="ENSSFAT00005052749.1">
    <property type="protein sequence ID" value="ENSSFAP00005051104.1"/>
    <property type="gene ID" value="ENSSFAG00005024609.1"/>
</dbReference>
<dbReference type="PANTHER" id="PTHR45828">
    <property type="entry name" value="CYTOCHROME B561/FERRIC REDUCTASE TRANSMEMBRANE"/>
    <property type="match status" value="1"/>
</dbReference>
<keyword evidence="6" id="KW-1185">Reference proteome</keyword>
<dbReference type="OMA" id="DMQPKHI"/>
<dbReference type="InterPro" id="IPR002861">
    <property type="entry name" value="Reeler_dom"/>
</dbReference>
<evidence type="ECO:0000313" key="6">
    <source>
        <dbReference type="Proteomes" id="UP000472267"/>
    </source>
</evidence>
<accession>A0A672JCX3</accession>
<feature type="region of interest" description="Disordered" evidence="1">
    <location>
        <begin position="306"/>
        <end position="381"/>
    </location>
</feature>
<keyword evidence="2" id="KW-0812">Transmembrane</keyword>
<evidence type="ECO:0000256" key="3">
    <source>
        <dbReference type="SAM" id="SignalP"/>
    </source>
</evidence>
<dbReference type="Pfam" id="PF02014">
    <property type="entry name" value="Reeler"/>
    <property type="match status" value="1"/>
</dbReference>
<dbReference type="InterPro" id="IPR042307">
    <property type="entry name" value="Reeler_sf"/>
</dbReference>
<feature type="domain" description="Reelin" evidence="4">
    <location>
        <begin position="15"/>
        <end position="181"/>
    </location>
</feature>